<dbReference type="AlphaFoldDB" id="A0A343TI03"/>
<dbReference type="PANTHER" id="PTHR34667">
    <property type="entry name" value="D-AMINOACYL-TRNA DEACYLASE"/>
    <property type="match status" value="1"/>
</dbReference>
<feature type="compositionally biased region" description="Basic and acidic residues" evidence="5">
    <location>
        <begin position="463"/>
        <end position="475"/>
    </location>
</feature>
<dbReference type="InterPro" id="IPR007508">
    <property type="entry name" value="DtdA"/>
</dbReference>
<keyword evidence="7" id="KW-1185">Reference proteome</keyword>
<protein>
    <recommendedName>
        <fullName evidence="4">D-aminoacyl-tRNA deacylase</fullName>
        <ecNumber evidence="4">3.1.1.96</ecNumber>
    </recommendedName>
</protein>
<dbReference type="Gene3D" id="3.40.630.50">
    <property type="entry name" value="AF0625-like"/>
    <property type="match status" value="1"/>
</dbReference>
<evidence type="ECO:0000313" key="6">
    <source>
        <dbReference type="EMBL" id="AUX08725.1"/>
    </source>
</evidence>
<dbReference type="Proteomes" id="UP000263012">
    <property type="component" value="Chromosome"/>
</dbReference>
<evidence type="ECO:0000256" key="3">
    <source>
        <dbReference type="ARBA" id="ARBA00022833"/>
    </source>
</evidence>
<dbReference type="Gene3D" id="3.40.50.10700">
    <property type="entry name" value="AF0625-like"/>
    <property type="match status" value="1"/>
</dbReference>
<keyword evidence="1 4" id="KW-0479">Metal-binding</keyword>
<accession>A0A343TI03</accession>
<dbReference type="PANTHER" id="PTHR34667:SF1">
    <property type="entry name" value="D-AMINOACYL-TRNA DEACYLASE"/>
    <property type="match status" value="1"/>
</dbReference>
<comment type="function">
    <text evidence="4">D-aminoacyl-tRNA deacylase with broad substrate specificity. By recycling D-aminoacyl-tRNA to D-amino acids and free tRNA molecules, this enzyme counteracts the toxicity associated with the formation of D-aminoacyl-tRNA entities in vivo.</text>
</comment>
<organism evidence="6 7">
    <name type="scientific">Halalkaliarchaeum desulfuricum</name>
    <dbReference type="NCBI Taxonomy" id="2055893"/>
    <lineage>
        <taxon>Archaea</taxon>
        <taxon>Methanobacteriati</taxon>
        <taxon>Methanobacteriota</taxon>
        <taxon>Stenosarchaea group</taxon>
        <taxon>Halobacteria</taxon>
        <taxon>Halobacteriales</taxon>
        <taxon>Haloferacaceae</taxon>
        <taxon>Halalkaliarchaeum</taxon>
    </lineage>
</organism>
<dbReference type="EMBL" id="CP025066">
    <property type="protein sequence ID" value="AUX08725.1"/>
    <property type="molecule type" value="Genomic_DNA"/>
</dbReference>
<gene>
    <name evidence="4 6" type="primary">dtdA</name>
    <name evidence="6" type="ORF">AArcSl_1090</name>
</gene>
<evidence type="ECO:0000256" key="4">
    <source>
        <dbReference type="HAMAP-Rule" id="MF_00562"/>
    </source>
</evidence>
<comment type="catalytic activity">
    <reaction evidence="4">
        <text>glycyl-tRNA(Ala) + H2O = tRNA(Ala) + glycine + H(+)</text>
        <dbReference type="Rhea" id="RHEA:53744"/>
        <dbReference type="Rhea" id="RHEA-COMP:9657"/>
        <dbReference type="Rhea" id="RHEA-COMP:13640"/>
        <dbReference type="ChEBI" id="CHEBI:15377"/>
        <dbReference type="ChEBI" id="CHEBI:15378"/>
        <dbReference type="ChEBI" id="CHEBI:57305"/>
        <dbReference type="ChEBI" id="CHEBI:78442"/>
        <dbReference type="ChEBI" id="CHEBI:78522"/>
        <dbReference type="EC" id="3.1.1.96"/>
    </reaction>
</comment>
<evidence type="ECO:0000256" key="1">
    <source>
        <dbReference type="ARBA" id="ARBA00022723"/>
    </source>
</evidence>
<name>A0A343TI03_9EURY</name>
<dbReference type="GO" id="GO:0019478">
    <property type="term" value="P:D-amino acid catabolic process"/>
    <property type="evidence" value="ECO:0007669"/>
    <property type="project" value="UniProtKB-UniRule"/>
</dbReference>
<proteinExistence type="inferred from homology"/>
<feature type="region of interest" description="Disordered" evidence="5">
    <location>
        <begin position="436"/>
        <end position="475"/>
    </location>
</feature>
<dbReference type="Pfam" id="PF04414">
    <property type="entry name" value="tRNA_deacylase"/>
    <property type="match status" value="1"/>
</dbReference>
<dbReference type="GO" id="GO:0051499">
    <property type="term" value="F:D-aminoacyl-tRNA deacylase activity"/>
    <property type="evidence" value="ECO:0007669"/>
    <property type="project" value="UniProtKB-UniRule"/>
</dbReference>
<evidence type="ECO:0000256" key="5">
    <source>
        <dbReference type="SAM" id="MobiDB-lite"/>
    </source>
</evidence>
<dbReference type="HAMAP" id="MF_00562">
    <property type="entry name" value="Deacylase_DtdA"/>
    <property type="match status" value="1"/>
</dbReference>
<evidence type="ECO:0000313" key="7">
    <source>
        <dbReference type="Proteomes" id="UP000263012"/>
    </source>
</evidence>
<dbReference type="NCBIfam" id="NF011435">
    <property type="entry name" value="PRK14866.1-1"/>
    <property type="match status" value="1"/>
</dbReference>
<dbReference type="GO" id="GO:0106026">
    <property type="term" value="F:Gly-tRNA(Ala) deacylase activity"/>
    <property type="evidence" value="ECO:0007669"/>
    <property type="project" value="RHEA"/>
</dbReference>
<comment type="similarity">
    <text evidence="4">Belongs to the DtdA deacylase family.</text>
</comment>
<dbReference type="GO" id="GO:0008270">
    <property type="term" value="F:zinc ion binding"/>
    <property type="evidence" value="ECO:0007669"/>
    <property type="project" value="UniProtKB-UniRule"/>
</dbReference>
<comment type="subunit">
    <text evidence="4">Monomer.</text>
</comment>
<dbReference type="EC" id="3.1.1.96" evidence="4"/>
<dbReference type="SUPFAM" id="SSF142535">
    <property type="entry name" value="AF0625-like"/>
    <property type="match status" value="1"/>
</dbReference>
<keyword evidence="3 4" id="KW-0862">Zinc</keyword>
<evidence type="ECO:0000256" key="2">
    <source>
        <dbReference type="ARBA" id="ARBA00022801"/>
    </source>
</evidence>
<sequence length="475" mass="51104">MANDGYSTTDPAVSPVIGIVVSRADRASEHIGEQLLSLVDWDRLTDDSRRDADGGGVYYRRPGFELRTFDELHIDMTDPSPAFGTDRRSPEAIAFVSRHSGETGPLLTAHFTGNFGGVEFGGREGDLARTAPAIQKRLVRAFDQHAPDGYDVGIECTHHGPTAIDLPSLFVELGSGEPEWNDPDGAAAVARSVLELVDDQGTPTPPDLLGPDGRPRQLVGFGGGHYAPRFERIVRETDWAVGHVGSDWQLDELGAPAASEEVLEDAFEASRAEHALIEGTKPQLVETVEQLGYRVVTETWLREVGDRPLAMVGRLEDELATVEEGLRFGAVQPTDGVRNFETAPLPAELLAEAQGIDADAAREAVETHAVAFETEQAGTRAAGRAAFADASDRDALVDALAAVLRRQYEEVTREDGDVVARTEGFDPERAVELGVPEGPAFGKLSAGQPVTVDGETIEPGEVTTERVERFPVEQG</sequence>
<keyword evidence="2 4" id="KW-0378">Hydrolase</keyword>
<reference evidence="7" key="1">
    <citation type="submission" date="2017-11" db="EMBL/GenBank/DDBJ databases">
        <title>Phenotypic and genomic properties of facultatively anaerobic sulfur-reducing natronoarchaea from hypersaline soda lakes.</title>
        <authorList>
            <person name="Sorokin D.Y."/>
            <person name="Kublanov I.V."/>
            <person name="Roman P."/>
            <person name="Sinninghe Damste J.S."/>
            <person name="Golyshin P.N."/>
            <person name="Rojo D."/>
            <person name="Ciordia S."/>
            <person name="Mena M.D.C."/>
            <person name="Ferrer M."/>
            <person name="Messina E."/>
            <person name="Smedile F."/>
            <person name="La Spada G."/>
            <person name="La Cono V."/>
            <person name="Yakimov M.M."/>
        </authorList>
    </citation>
    <scope>NUCLEOTIDE SEQUENCE [LARGE SCALE GENOMIC DNA]</scope>
    <source>
        <strain evidence="7">AArc-Sl</strain>
    </source>
</reference>
<comment type="catalytic activity">
    <reaction evidence="4">
        <text>a D-aminoacyl-tRNA + H2O = a tRNA + a D-alpha-amino acid + H(+)</text>
        <dbReference type="Rhea" id="RHEA:13953"/>
        <dbReference type="Rhea" id="RHEA-COMP:10123"/>
        <dbReference type="Rhea" id="RHEA-COMP:10124"/>
        <dbReference type="ChEBI" id="CHEBI:15377"/>
        <dbReference type="ChEBI" id="CHEBI:15378"/>
        <dbReference type="ChEBI" id="CHEBI:59871"/>
        <dbReference type="ChEBI" id="CHEBI:78442"/>
        <dbReference type="ChEBI" id="CHEBI:79333"/>
        <dbReference type="EC" id="3.1.1.96"/>
    </reaction>
</comment>
<comment type="cofactor">
    <cofactor evidence="4">
        <name>Zn(2+)</name>
        <dbReference type="ChEBI" id="CHEBI:29105"/>
    </cofactor>
    <text evidence="4">Binds 2 Zn(2+) ions per subunit.</text>
</comment>
<dbReference type="KEGG" id="hdf:AArcSl_1090"/>
<dbReference type="InterPro" id="IPR018033">
    <property type="entry name" value="Deacylase_DtdA_archaea"/>
</dbReference>